<dbReference type="PANTHER" id="PTHR11757:SF19">
    <property type="entry name" value="PROLYL ENDOPEPTIDASE-LIKE"/>
    <property type="match status" value="1"/>
</dbReference>
<evidence type="ECO:0000256" key="4">
    <source>
        <dbReference type="ARBA" id="ARBA00022825"/>
    </source>
</evidence>
<evidence type="ECO:0000313" key="8">
    <source>
        <dbReference type="EMBL" id="GAA1096298.1"/>
    </source>
</evidence>
<name>A0ABN1TQK2_9ACTN</name>
<dbReference type="RefSeq" id="WP_343992161.1">
    <property type="nucleotide sequence ID" value="NZ_BAAALG010000003.1"/>
</dbReference>
<keyword evidence="2" id="KW-0645">Protease</keyword>
<keyword evidence="3" id="KW-0378">Hydrolase</keyword>
<evidence type="ECO:0000259" key="7">
    <source>
        <dbReference type="Pfam" id="PF02897"/>
    </source>
</evidence>
<proteinExistence type="inferred from homology"/>
<comment type="similarity">
    <text evidence="1">Belongs to the peptidase S9A family.</text>
</comment>
<evidence type="ECO:0000313" key="9">
    <source>
        <dbReference type="Proteomes" id="UP001501581"/>
    </source>
</evidence>
<organism evidence="8 9">
    <name type="scientific">Nocardioides dubius</name>
    <dbReference type="NCBI Taxonomy" id="317019"/>
    <lineage>
        <taxon>Bacteria</taxon>
        <taxon>Bacillati</taxon>
        <taxon>Actinomycetota</taxon>
        <taxon>Actinomycetes</taxon>
        <taxon>Propionibacteriales</taxon>
        <taxon>Nocardioidaceae</taxon>
        <taxon>Nocardioides</taxon>
    </lineage>
</organism>
<dbReference type="Pfam" id="PF00326">
    <property type="entry name" value="Peptidase_S9"/>
    <property type="match status" value="1"/>
</dbReference>
<sequence>MSSQSSPAQPAPIAARVPLETTHHGHRRVDDYEWLREKESPEVIAYLEAENDYTQAQTAHLAGLREKIFEEIKSRTLETDLSVPVRIRDHWYYSRSFEGREYGASCRVPADGGDWTPPVPATDTAPDQPALEGEEVLLDLNALAEGHEFFSLGGSTISPDDALLAYATDVVGDERYTIRVRDLRTGLLLDDEITGALGGATWDRAGEHFYYTTVDETWRPDKVWRHTLGTDQADDELVFFEPDARYWVSVGRSRTDRFLMIVAGSKTTTEFRVLDADAPDAEFTVFAERVEGIEYNLEHAVIGGEDCFLVLHNASGPDFELSRAPLAPTAHTGWQPLIPHDPAVRLEDVDAYAGHLVVHQRSEGLTQLRVLDLGPDGIADDHLVRFADALYTIGSSSNPEFHAPVIRLGYTTLAKPGAVYSYDVRERSLTLLKETPVLGGYDPSDYAEHRLWATAEDGEQVPISLVVPADAATDGTMPVLLYGYGSYEASIDPYFSIARLSLLDRGVGFAIAHVRGGGEMGRRWYDDGKLAHKANTFDDFNACARHLIATGWTAADRLVAEGGSAGGLLMGAVVNRAPELYAGIVAQVPFVDPLTTMLDSSLPLTVMEYDEWGNPEDDPDAYATIAAYAPYDNVTAQDYPPILAETSLNDTRVLYVEPAKWIAKLRATAVGRREFLLKTEMSAGHGGVSGRYRAWTDRAFTLAWILDRVGRG</sequence>
<reference evidence="8 9" key="1">
    <citation type="journal article" date="2019" name="Int. J. Syst. Evol. Microbiol.">
        <title>The Global Catalogue of Microorganisms (GCM) 10K type strain sequencing project: providing services to taxonomists for standard genome sequencing and annotation.</title>
        <authorList>
            <consortium name="The Broad Institute Genomics Platform"/>
            <consortium name="The Broad Institute Genome Sequencing Center for Infectious Disease"/>
            <person name="Wu L."/>
            <person name="Ma J."/>
        </authorList>
    </citation>
    <scope>NUCLEOTIDE SEQUENCE [LARGE SCALE GENOMIC DNA]</scope>
    <source>
        <strain evidence="8 9">JCM 13008</strain>
    </source>
</reference>
<dbReference type="PANTHER" id="PTHR11757">
    <property type="entry name" value="PROTEASE FAMILY S9A OLIGOPEPTIDASE"/>
    <property type="match status" value="1"/>
</dbReference>
<feature type="domain" description="Peptidase S9 prolyl oligopeptidase catalytic" evidence="6">
    <location>
        <begin position="494"/>
        <end position="709"/>
    </location>
</feature>
<protein>
    <submittedName>
        <fullName evidence="8">S9 family peptidase</fullName>
    </submittedName>
</protein>
<dbReference type="Proteomes" id="UP001501581">
    <property type="component" value="Unassembled WGS sequence"/>
</dbReference>
<accession>A0ABN1TQK2</accession>
<dbReference type="InterPro" id="IPR023302">
    <property type="entry name" value="Pept_S9A_N"/>
</dbReference>
<dbReference type="Gene3D" id="3.40.50.1820">
    <property type="entry name" value="alpha/beta hydrolase"/>
    <property type="match status" value="1"/>
</dbReference>
<dbReference type="PRINTS" id="PR00862">
    <property type="entry name" value="PROLIGOPTASE"/>
</dbReference>
<dbReference type="InterPro" id="IPR029058">
    <property type="entry name" value="AB_hydrolase_fold"/>
</dbReference>
<feature type="compositionally biased region" description="Low complexity" evidence="5">
    <location>
        <begin position="1"/>
        <end position="15"/>
    </location>
</feature>
<feature type="region of interest" description="Disordered" evidence="5">
    <location>
        <begin position="1"/>
        <end position="22"/>
    </location>
</feature>
<evidence type="ECO:0000256" key="1">
    <source>
        <dbReference type="ARBA" id="ARBA00005228"/>
    </source>
</evidence>
<comment type="caution">
    <text evidence="8">The sequence shown here is derived from an EMBL/GenBank/DDBJ whole genome shotgun (WGS) entry which is preliminary data.</text>
</comment>
<dbReference type="SUPFAM" id="SSF50993">
    <property type="entry name" value="Peptidase/esterase 'gauge' domain"/>
    <property type="match status" value="1"/>
</dbReference>
<keyword evidence="9" id="KW-1185">Reference proteome</keyword>
<feature type="domain" description="Peptidase S9A N-terminal" evidence="7">
    <location>
        <begin position="15"/>
        <end position="434"/>
    </location>
</feature>
<evidence type="ECO:0000256" key="5">
    <source>
        <dbReference type="SAM" id="MobiDB-lite"/>
    </source>
</evidence>
<keyword evidence="4" id="KW-0720">Serine protease</keyword>
<evidence type="ECO:0000256" key="3">
    <source>
        <dbReference type="ARBA" id="ARBA00022801"/>
    </source>
</evidence>
<evidence type="ECO:0000256" key="2">
    <source>
        <dbReference type="ARBA" id="ARBA00022670"/>
    </source>
</evidence>
<dbReference type="EMBL" id="BAAALG010000003">
    <property type="protein sequence ID" value="GAA1096298.1"/>
    <property type="molecule type" value="Genomic_DNA"/>
</dbReference>
<dbReference type="InterPro" id="IPR002470">
    <property type="entry name" value="Peptidase_S9A"/>
</dbReference>
<gene>
    <name evidence="8" type="ORF">GCM10009668_11050</name>
</gene>
<dbReference type="Pfam" id="PF02897">
    <property type="entry name" value="Peptidase_S9_N"/>
    <property type="match status" value="1"/>
</dbReference>
<dbReference type="InterPro" id="IPR001375">
    <property type="entry name" value="Peptidase_S9_cat"/>
</dbReference>
<dbReference type="SUPFAM" id="SSF53474">
    <property type="entry name" value="alpha/beta-Hydrolases"/>
    <property type="match status" value="1"/>
</dbReference>
<dbReference type="InterPro" id="IPR051543">
    <property type="entry name" value="Serine_Peptidase_S9A"/>
</dbReference>
<evidence type="ECO:0000259" key="6">
    <source>
        <dbReference type="Pfam" id="PF00326"/>
    </source>
</evidence>
<dbReference type="Gene3D" id="2.130.10.120">
    <property type="entry name" value="Prolyl oligopeptidase, N-terminal domain"/>
    <property type="match status" value="1"/>
</dbReference>